<evidence type="ECO:0000256" key="1">
    <source>
        <dbReference type="ARBA" id="ARBA00007705"/>
    </source>
</evidence>
<feature type="domain" description="DNA-directed DNA polymerase family A palm" evidence="7">
    <location>
        <begin position="421"/>
        <end position="641"/>
    </location>
</feature>
<protein>
    <recommendedName>
        <fullName evidence="3">DNA-directed DNA polymerase</fullName>
        <ecNumber evidence="3">2.7.7.7</ecNumber>
    </recommendedName>
</protein>
<keyword evidence="5 8" id="KW-0540">Nuclease</keyword>
<evidence type="ECO:0000259" key="7">
    <source>
        <dbReference type="SMART" id="SM00482"/>
    </source>
</evidence>
<dbReference type="RefSeq" id="WP_079638077.1">
    <property type="nucleotide sequence ID" value="NZ_FUYP01000007.1"/>
</dbReference>
<dbReference type="EC" id="2.7.7.7" evidence="3"/>
<dbReference type="Gene3D" id="3.30.70.370">
    <property type="match status" value="2"/>
</dbReference>
<dbReference type="AlphaFoldDB" id="A0A1T5BQU4"/>
<dbReference type="PANTHER" id="PTHR10133">
    <property type="entry name" value="DNA POLYMERASE I"/>
    <property type="match status" value="1"/>
</dbReference>
<dbReference type="Pfam" id="PF00476">
    <property type="entry name" value="DNA_pol_A"/>
    <property type="match status" value="1"/>
</dbReference>
<dbReference type="PRINTS" id="PR00868">
    <property type="entry name" value="DNAPOLI"/>
</dbReference>
<keyword evidence="9" id="KW-1185">Reference proteome</keyword>
<dbReference type="EMBL" id="FUYP01000007">
    <property type="protein sequence ID" value="SKB49469.1"/>
    <property type="molecule type" value="Genomic_DNA"/>
</dbReference>
<proteinExistence type="inferred from homology"/>
<dbReference type="GO" id="GO:0004527">
    <property type="term" value="F:exonuclease activity"/>
    <property type="evidence" value="ECO:0007669"/>
    <property type="project" value="UniProtKB-KW"/>
</dbReference>
<evidence type="ECO:0000256" key="2">
    <source>
        <dbReference type="ARBA" id="ARBA00011541"/>
    </source>
</evidence>
<comment type="similarity">
    <text evidence="1">Belongs to the DNA polymerase type-A family.</text>
</comment>
<dbReference type="GO" id="GO:0003677">
    <property type="term" value="F:DNA binding"/>
    <property type="evidence" value="ECO:0007669"/>
    <property type="project" value="InterPro"/>
</dbReference>
<evidence type="ECO:0000313" key="9">
    <source>
        <dbReference type="Proteomes" id="UP000190044"/>
    </source>
</evidence>
<evidence type="ECO:0000256" key="4">
    <source>
        <dbReference type="ARBA" id="ARBA00022705"/>
    </source>
</evidence>
<dbReference type="SUPFAM" id="SSF56672">
    <property type="entry name" value="DNA/RNA polymerases"/>
    <property type="match status" value="1"/>
</dbReference>
<comment type="subunit">
    <text evidence="2">Single-chain monomer with multiple functions.</text>
</comment>
<dbReference type="PANTHER" id="PTHR10133:SF27">
    <property type="entry name" value="DNA POLYMERASE NU"/>
    <property type="match status" value="1"/>
</dbReference>
<reference evidence="9" key="1">
    <citation type="submission" date="2017-02" db="EMBL/GenBank/DDBJ databases">
        <authorList>
            <person name="Varghese N."/>
            <person name="Submissions S."/>
        </authorList>
    </citation>
    <scope>NUCLEOTIDE SEQUENCE [LARGE SCALE GENOMIC DNA]</scope>
    <source>
        <strain evidence="9">R11H</strain>
    </source>
</reference>
<dbReference type="InterPro" id="IPR002298">
    <property type="entry name" value="DNA_polymerase_A"/>
</dbReference>
<dbReference type="OrthoDB" id="5465413at2"/>
<dbReference type="SUPFAM" id="SSF53098">
    <property type="entry name" value="Ribonuclease H-like"/>
    <property type="match status" value="1"/>
</dbReference>
<dbReference type="InterPro" id="IPR036397">
    <property type="entry name" value="RNaseH_sf"/>
</dbReference>
<dbReference type="GO" id="GO:0006261">
    <property type="term" value="P:DNA-templated DNA replication"/>
    <property type="evidence" value="ECO:0007669"/>
    <property type="project" value="InterPro"/>
</dbReference>
<evidence type="ECO:0000256" key="6">
    <source>
        <dbReference type="ARBA" id="ARBA00049244"/>
    </source>
</evidence>
<accession>A0A1T5BQU4</accession>
<evidence type="ECO:0000313" key="8">
    <source>
        <dbReference type="EMBL" id="SKB49469.1"/>
    </source>
</evidence>
<dbReference type="InterPro" id="IPR043502">
    <property type="entry name" value="DNA/RNA_pol_sf"/>
</dbReference>
<dbReference type="Proteomes" id="UP000190044">
    <property type="component" value="Unassembled WGS sequence"/>
</dbReference>
<evidence type="ECO:0000256" key="3">
    <source>
        <dbReference type="ARBA" id="ARBA00012417"/>
    </source>
</evidence>
<evidence type="ECO:0000256" key="5">
    <source>
        <dbReference type="ARBA" id="ARBA00022839"/>
    </source>
</evidence>
<dbReference type="SMART" id="SM00482">
    <property type="entry name" value="POLAc"/>
    <property type="match status" value="1"/>
</dbReference>
<comment type="catalytic activity">
    <reaction evidence="6">
        <text>DNA(n) + a 2'-deoxyribonucleoside 5'-triphosphate = DNA(n+1) + diphosphate</text>
        <dbReference type="Rhea" id="RHEA:22508"/>
        <dbReference type="Rhea" id="RHEA-COMP:17339"/>
        <dbReference type="Rhea" id="RHEA-COMP:17340"/>
        <dbReference type="ChEBI" id="CHEBI:33019"/>
        <dbReference type="ChEBI" id="CHEBI:61560"/>
        <dbReference type="ChEBI" id="CHEBI:173112"/>
        <dbReference type="EC" id="2.7.7.7"/>
    </reaction>
</comment>
<sequence length="680" mass="75596">MLVFDTEGDGFVEDMSKLHCLNIIDRTTGARLRFNDHPELAARPPDGSLEEGARLLMEAEEIGGHNIIAHDIPAIQKIFPWFAPKGRVKDSLVYSRVIWTDLKDIDFKAIRRRKRPPEFEKRHLIGRHSLEAWGYRLMAYKGDYGPMMEERGKALGLTGDDLLAYVWGTFNPEMDDYCEQDCEVTVKLFEKIEDTGYSEESLELETQVAKIIDMQRAYGVLIDVPAAERLAGEMTAALASLDEQLRAAFLPWYAPVVEKGRVAVRQPSRRSWIKGVTSDDEIVKFPVDAGASYCPVKLVEFKASSRDHIADRLKKLYSWQPQEFTPSGKPKVDETTLDGLDFPQKRLLLDYLVIAKSLGTLATGDKSILKFVGKDGRMHPKVNSNGAVTGRMTHYDPNVNFPKVKPGEDGKPLLGVAGGFGVELRSLVTVPKGRKLVGVDAEGLEDRMLAHHMGRYDGGAYTDTLLNGDKKKGTDNHSITTRLIGLNLRDSGKRWRYAYLYGAGNWKLGAIQYDDMTEEQREAFNAKYPPGKPRNDALTRLGAAGRKKIEVGFPALGALQAKIQEKARSGSLRGLDGRKLHVRGQHSALNTLLQGGGAIVMKKALVLAYEAFTAKGWEFGRDYAFVLNVHDEFQIEAEEHIAKEIGAIAADAIRQAGEAFNLRCPLAGSQDIGDNWALTH</sequence>
<keyword evidence="5 8" id="KW-0269">Exonuclease</keyword>
<dbReference type="InterPro" id="IPR001098">
    <property type="entry name" value="DNA-dir_DNA_pol_A_palm_dom"/>
</dbReference>
<name>A0A1T5BQU4_9SPHN</name>
<dbReference type="InterPro" id="IPR012337">
    <property type="entry name" value="RNaseH-like_sf"/>
</dbReference>
<dbReference type="Gene3D" id="1.20.1060.10">
    <property type="entry name" value="Taq DNA Polymerase, Chain T, domain 4"/>
    <property type="match status" value="1"/>
</dbReference>
<dbReference type="GO" id="GO:0003887">
    <property type="term" value="F:DNA-directed DNA polymerase activity"/>
    <property type="evidence" value="ECO:0007669"/>
    <property type="project" value="UniProtKB-EC"/>
</dbReference>
<dbReference type="GO" id="GO:0006302">
    <property type="term" value="P:double-strand break repair"/>
    <property type="evidence" value="ECO:0007669"/>
    <property type="project" value="TreeGrafter"/>
</dbReference>
<organism evidence="8 9">
    <name type="scientific">Sphingopyxis flava</name>
    <dbReference type="NCBI Taxonomy" id="1507287"/>
    <lineage>
        <taxon>Bacteria</taxon>
        <taxon>Pseudomonadati</taxon>
        <taxon>Pseudomonadota</taxon>
        <taxon>Alphaproteobacteria</taxon>
        <taxon>Sphingomonadales</taxon>
        <taxon>Sphingomonadaceae</taxon>
        <taxon>Sphingopyxis</taxon>
    </lineage>
</organism>
<dbReference type="Gene3D" id="3.30.420.10">
    <property type="entry name" value="Ribonuclease H-like superfamily/Ribonuclease H"/>
    <property type="match status" value="1"/>
</dbReference>
<keyword evidence="5 8" id="KW-0378">Hydrolase</keyword>
<keyword evidence="4" id="KW-0235">DNA replication</keyword>
<gene>
    <name evidence="8" type="ORF">SAMN06295937_100759</name>
</gene>